<sequence>MKKLNFIIALFCSVLMHSQQRYFLNSDTRLYTTTNTAAEFLGYFKYGAEVRLLSESKNGWYKVQADNFNEGYVPDKFVAKSLNARDVKIKDNENPILEGGDAYYGGNHLFVLAAGLKARALPDKNSKIREILFTGDPVPVNYLPKNSEEWVNINGNFDEEYAKFTLRKFLGVRPNFETLLKDFDKLDVNAVTERKTISERLVELAWNSEYDKLTPAYQRYYEVVKQLNDPKLIADTELNMALAKGLTKHKLPEQISAFVKKAEFSLKGVKTKSLFLTQKDLLKIFGEPAKKASVGDECGIYLSDLFYYYPDLHSSVDEKQNQAEIVKVFINENNKLIINPNSVLDHTMSEKAFIEKYGTYIEASLKWPHIYSILMEDSQFRIEFKDGKLYSIEIFFYC</sequence>
<proteinExistence type="predicted"/>
<reference evidence="2 3" key="1">
    <citation type="submission" date="2016-11" db="EMBL/GenBank/DDBJ databases">
        <title>Whole genomes of Flavobacteriaceae.</title>
        <authorList>
            <person name="Stine C."/>
            <person name="Li C."/>
            <person name="Tadesse D."/>
        </authorList>
    </citation>
    <scope>NUCLEOTIDE SEQUENCE [LARGE SCALE GENOMIC DNA]</scope>
    <source>
        <strain evidence="2 3">CCUG 59446</strain>
    </source>
</reference>
<comment type="caution">
    <text evidence="2">The sequence shown here is derived from an EMBL/GenBank/DDBJ whole genome shotgun (WGS) entry which is preliminary data.</text>
</comment>
<dbReference type="AlphaFoldDB" id="A0A226I4X0"/>
<gene>
    <name evidence="2" type="ORF">B0A75_05125</name>
</gene>
<dbReference type="Proteomes" id="UP000198336">
    <property type="component" value="Unassembled WGS sequence"/>
</dbReference>
<evidence type="ECO:0000313" key="3">
    <source>
        <dbReference type="Proteomes" id="UP000198336"/>
    </source>
</evidence>
<protein>
    <submittedName>
        <fullName evidence="2">Ligand-binding protein SH3</fullName>
    </submittedName>
</protein>
<evidence type="ECO:0000313" key="2">
    <source>
        <dbReference type="EMBL" id="OXB01824.1"/>
    </source>
</evidence>
<dbReference type="RefSeq" id="WP_089053218.1">
    <property type="nucleotide sequence ID" value="NZ_MUHA01000006.1"/>
</dbReference>
<keyword evidence="3" id="KW-1185">Reference proteome</keyword>
<organism evidence="2 3">
    <name type="scientific">Flavobacterium oncorhynchi</name>
    <dbReference type="NCBI Taxonomy" id="728056"/>
    <lineage>
        <taxon>Bacteria</taxon>
        <taxon>Pseudomonadati</taxon>
        <taxon>Bacteroidota</taxon>
        <taxon>Flavobacteriia</taxon>
        <taxon>Flavobacteriales</taxon>
        <taxon>Flavobacteriaceae</taxon>
        <taxon>Flavobacterium</taxon>
    </lineage>
</organism>
<feature type="domain" description="SH3b" evidence="1">
    <location>
        <begin position="28"/>
        <end position="78"/>
    </location>
</feature>
<dbReference type="Gene3D" id="2.30.30.40">
    <property type="entry name" value="SH3 Domains"/>
    <property type="match status" value="1"/>
</dbReference>
<name>A0A226I4X0_9FLAO</name>
<evidence type="ECO:0000259" key="1">
    <source>
        <dbReference type="Pfam" id="PF08239"/>
    </source>
</evidence>
<dbReference type="EMBL" id="MUHA01000006">
    <property type="protein sequence ID" value="OXB01824.1"/>
    <property type="molecule type" value="Genomic_DNA"/>
</dbReference>
<dbReference type="InterPro" id="IPR003646">
    <property type="entry name" value="SH3-like_bac-type"/>
</dbReference>
<accession>A0A226I4X0</accession>
<dbReference type="Pfam" id="PF08239">
    <property type="entry name" value="SH3_3"/>
    <property type="match status" value="1"/>
</dbReference>